<sequence length="86" mass="9683">MRGLYIIPSAGPRPLMDILMPSMSVEKRLESHDEQQMLIIPMSDIVIALSKSYVDQGLAFTGLWLLSPIRRFRGGFLQRLGLKPSP</sequence>
<gene>
    <name evidence="1" type="ORF">L195_g052258</name>
</gene>
<accession>A0A2K3K437</accession>
<evidence type="ECO:0000313" key="1">
    <source>
        <dbReference type="EMBL" id="PNX61057.1"/>
    </source>
</evidence>
<proteinExistence type="predicted"/>
<protein>
    <submittedName>
        <fullName evidence="1">Uncharacterized protein</fullName>
    </submittedName>
</protein>
<dbReference type="Proteomes" id="UP000236291">
    <property type="component" value="Unassembled WGS sequence"/>
</dbReference>
<dbReference type="EMBL" id="ASHM01084312">
    <property type="protein sequence ID" value="PNX61057.1"/>
    <property type="molecule type" value="Genomic_DNA"/>
</dbReference>
<organism evidence="1 2">
    <name type="scientific">Trifolium pratense</name>
    <name type="common">Red clover</name>
    <dbReference type="NCBI Taxonomy" id="57577"/>
    <lineage>
        <taxon>Eukaryota</taxon>
        <taxon>Viridiplantae</taxon>
        <taxon>Streptophyta</taxon>
        <taxon>Embryophyta</taxon>
        <taxon>Tracheophyta</taxon>
        <taxon>Spermatophyta</taxon>
        <taxon>Magnoliopsida</taxon>
        <taxon>eudicotyledons</taxon>
        <taxon>Gunneridae</taxon>
        <taxon>Pentapetalae</taxon>
        <taxon>rosids</taxon>
        <taxon>fabids</taxon>
        <taxon>Fabales</taxon>
        <taxon>Fabaceae</taxon>
        <taxon>Papilionoideae</taxon>
        <taxon>50 kb inversion clade</taxon>
        <taxon>NPAAA clade</taxon>
        <taxon>Hologalegina</taxon>
        <taxon>IRL clade</taxon>
        <taxon>Trifolieae</taxon>
        <taxon>Trifolium</taxon>
    </lineage>
</organism>
<evidence type="ECO:0000313" key="2">
    <source>
        <dbReference type="Proteomes" id="UP000236291"/>
    </source>
</evidence>
<comment type="caution">
    <text evidence="1">The sequence shown here is derived from an EMBL/GenBank/DDBJ whole genome shotgun (WGS) entry which is preliminary data.</text>
</comment>
<reference evidence="1 2" key="1">
    <citation type="journal article" date="2014" name="Am. J. Bot.">
        <title>Genome assembly and annotation for red clover (Trifolium pratense; Fabaceae).</title>
        <authorList>
            <person name="Istvanek J."/>
            <person name="Jaros M."/>
            <person name="Krenek A."/>
            <person name="Repkova J."/>
        </authorList>
    </citation>
    <scope>NUCLEOTIDE SEQUENCE [LARGE SCALE GENOMIC DNA]</scope>
    <source>
        <strain evidence="2">cv. Tatra</strain>
        <tissue evidence="1">Young leaves</tissue>
    </source>
</reference>
<name>A0A2K3K437_TRIPR</name>
<dbReference type="AlphaFoldDB" id="A0A2K3K437"/>
<reference evidence="1 2" key="2">
    <citation type="journal article" date="2017" name="Front. Plant Sci.">
        <title>Gene Classification and Mining of Molecular Markers Useful in Red Clover (Trifolium pratense) Breeding.</title>
        <authorList>
            <person name="Istvanek J."/>
            <person name="Dluhosova J."/>
            <person name="Dluhos P."/>
            <person name="Patkova L."/>
            <person name="Nedelnik J."/>
            <person name="Repkova J."/>
        </authorList>
    </citation>
    <scope>NUCLEOTIDE SEQUENCE [LARGE SCALE GENOMIC DNA]</scope>
    <source>
        <strain evidence="2">cv. Tatra</strain>
        <tissue evidence="1">Young leaves</tissue>
    </source>
</reference>